<evidence type="ECO:0000256" key="1">
    <source>
        <dbReference type="ARBA" id="ARBA00004141"/>
    </source>
</evidence>
<feature type="transmembrane region" description="Helical" evidence="7">
    <location>
        <begin position="362"/>
        <end position="383"/>
    </location>
</feature>
<dbReference type="Proteomes" id="UP000051658">
    <property type="component" value="Unassembled WGS sequence"/>
</dbReference>
<reference evidence="8 9" key="1">
    <citation type="journal article" date="2015" name="Genome Announc.">
        <title>Expanding the biotechnology potential of lactobacilli through comparative genomics of 213 strains and associated genera.</title>
        <authorList>
            <person name="Sun Z."/>
            <person name="Harris H.M."/>
            <person name="McCann A."/>
            <person name="Guo C."/>
            <person name="Argimon S."/>
            <person name="Zhang W."/>
            <person name="Yang X."/>
            <person name="Jeffery I.B."/>
            <person name="Cooney J.C."/>
            <person name="Kagawa T.F."/>
            <person name="Liu W."/>
            <person name="Song Y."/>
            <person name="Salvetti E."/>
            <person name="Wrobel A."/>
            <person name="Rasinkangas P."/>
            <person name="Parkhill J."/>
            <person name="Rea M.C."/>
            <person name="O'Sullivan O."/>
            <person name="Ritari J."/>
            <person name="Douillard F.P."/>
            <person name="Paul Ross R."/>
            <person name="Yang R."/>
            <person name="Briner A.E."/>
            <person name="Felis G.E."/>
            <person name="de Vos W.M."/>
            <person name="Barrangou R."/>
            <person name="Klaenhammer T.R."/>
            <person name="Caufield P.W."/>
            <person name="Cui Y."/>
            <person name="Zhang H."/>
            <person name="O'Toole P.W."/>
        </authorList>
    </citation>
    <scope>NUCLEOTIDE SEQUENCE [LARGE SCALE GENOMIC DNA]</scope>
    <source>
        <strain evidence="8 9">DSM 20623</strain>
    </source>
</reference>
<dbReference type="PANTHER" id="PTHR42810:SF2">
    <property type="entry name" value="PURINE PERMEASE C1399.01C-RELATED"/>
    <property type="match status" value="1"/>
</dbReference>
<dbReference type="GO" id="GO:0042907">
    <property type="term" value="F:xanthine transmembrane transporter activity"/>
    <property type="evidence" value="ECO:0007669"/>
    <property type="project" value="TreeGrafter"/>
</dbReference>
<dbReference type="PATRIC" id="fig|1449336.4.peg.1906"/>
<feature type="transmembrane region" description="Helical" evidence="7">
    <location>
        <begin position="417"/>
        <end position="435"/>
    </location>
</feature>
<feature type="transmembrane region" description="Helical" evidence="7">
    <location>
        <begin position="395"/>
        <end position="411"/>
    </location>
</feature>
<evidence type="ECO:0000256" key="2">
    <source>
        <dbReference type="ARBA" id="ARBA00008821"/>
    </source>
</evidence>
<sequence length="444" mass="46798">MLTFKNEEQLKMSVKEVKRNPDVVLDIHEKPPGIQWFGLSLQHLFTMFGATVLVPILVGLNPGIALVTSGLGTLLYIGITKGKIPAYLGSSFAFITPMLMVIKNGGGYPAAFQGALYAGLVYWIVALVIKMIGSDWLDKVLPPIVVGPVVMVIGLSLSGTAANQAMYIGATAAPENYSVTYILVALATLAITIICNMYLKGFLSLIPILIGIVSGYVISLMVGIVDLSGVEAAAWFQVPNFQIPFVSYKPAFSLAALATMAPIAFVTMSEHIGHLMVLNKITTRNFFKKPGLSRTIFADGAATILASLLGGPPATSYGENIGVLALTRVHSVFVIGGAATLAILFGFIGKVSAVILSIPGPVIGGISFLLFGVIASSGLRILIDNKIDFDKKRNLIISSVILVIGIGGAFLEFGSLTLSGMSLATVVGIILNLVLPKQAKSETN</sequence>
<protein>
    <submittedName>
        <fullName evidence="8">PyrP protein</fullName>
    </submittedName>
</protein>
<comment type="subcellular location">
    <subcellularLocation>
        <location evidence="1">Membrane</location>
        <topology evidence="1">Multi-pass membrane protein</topology>
    </subcellularLocation>
</comment>
<dbReference type="NCBIfam" id="TIGR00801">
    <property type="entry name" value="ncs2"/>
    <property type="match status" value="1"/>
</dbReference>
<feature type="transmembrane region" description="Helical" evidence="7">
    <location>
        <begin position="179"/>
        <end position="199"/>
    </location>
</feature>
<keyword evidence="4 7" id="KW-0812">Transmembrane</keyword>
<feature type="transmembrane region" description="Helical" evidence="7">
    <location>
        <begin position="140"/>
        <end position="159"/>
    </location>
</feature>
<accession>A0A0R2HN23</accession>
<feature type="transmembrane region" description="Helical" evidence="7">
    <location>
        <begin position="114"/>
        <end position="133"/>
    </location>
</feature>
<keyword evidence="3" id="KW-0813">Transport</keyword>
<keyword evidence="6 7" id="KW-0472">Membrane</keyword>
<evidence type="ECO:0000313" key="8">
    <source>
        <dbReference type="EMBL" id="KRN54289.1"/>
    </source>
</evidence>
<dbReference type="InterPro" id="IPR006042">
    <property type="entry name" value="Xan_ur_permease"/>
</dbReference>
<dbReference type="AlphaFoldDB" id="A0A0R2HN23"/>
<proteinExistence type="inferred from homology"/>
<keyword evidence="9" id="KW-1185">Reference proteome</keyword>
<name>A0A0R2HN23_CARDV</name>
<dbReference type="Pfam" id="PF00860">
    <property type="entry name" value="Xan_ur_permease"/>
    <property type="match status" value="1"/>
</dbReference>
<feature type="transmembrane region" description="Helical" evidence="7">
    <location>
        <begin position="84"/>
        <end position="102"/>
    </location>
</feature>
<dbReference type="GO" id="GO:0005886">
    <property type="term" value="C:plasma membrane"/>
    <property type="evidence" value="ECO:0007669"/>
    <property type="project" value="TreeGrafter"/>
</dbReference>
<dbReference type="PANTHER" id="PTHR42810">
    <property type="entry name" value="PURINE PERMEASE C1399.01C-RELATED"/>
    <property type="match status" value="1"/>
</dbReference>
<dbReference type="EMBL" id="JQBS01000035">
    <property type="protein sequence ID" value="KRN54289.1"/>
    <property type="molecule type" value="Genomic_DNA"/>
</dbReference>
<evidence type="ECO:0000256" key="6">
    <source>
        <dbReference type="ARBA" id="ARBA00023136"/>
    </source>
</evidence>
<evidence type="ECO:0000256" key="5">
    <source>
        <dbReference type="ARBA" id="ARBA00022989"/>
    </source>
</evidence>
<evidence type="ECO:0000256" key="3">
    <source>
        <dbReference type="ARBA" id="ARBA00022448"/>
    </source>
</evidence>
<gene>
    <name evidence="8" type="ORF">IV74_GL001870</name>
</gene>
<dbReference type="PROSITE" id="PS01116">
    <property type="entry name" value="XANTH_URACIL_PERMASE"/>
    <property type="match status" value="1"/>
</dbReference>
<feature type="transmembrane region" description="Helical" evidence="7">
    <location>
        <begin position="44"/>
        <end position="77"/>
    </location>
</feature>
<dbReference type="eggNOG" id="COG2233">
    <property type="taxonomic scope" value="Bacteria"/>
</dbReference>
<comment type="caution">
    <text evidence="8">The sequence shown here is derived from an EMBL/GenBank/DDBJ whole genome shotgun (WGS) entry which is preliminary data.</text>
</comment>
<feature type="transmembrane region" description="Helical" evidence="7">
    <location>
        <begin position="332"/>
        <end position="356"/>
    </location>
</feature>
<dbReference type="NCBIfam" id="NF007995">
    <property type="entry name" value="PRK10720.1"/>
    <property type="match status" value="1"/>
</dbReference>
<evidence type="ECO:0000256" key="4">
    <source>
        <dbReference type="ARBA" id="ARBA00022692"/>
    </source>
</evidence>
<evidence type="ECO:0000313" key="9">
    <source>
        <dbReference type="Proteomes" id="UP000051658"/>
    </source>
</evidence>
<dbReference type="InterPro" id="IPR006043">
    <property type="entry name" value="NCS2"/>
</dbReference>
<organism evidence="8 9">
    <name type="scientific">Carnobacterium divergens DSM 20623</name>
    <dbReference type="NCBI Taxonomy" id="1449336"/>
    <lineage>
        <taxon>Bacteria</taxon>
        <taxon>Bacillati</taxon>
        <taxon>Bacillota</taxon>
        <taxon>Bacilli</taxon>
        <taxon>Lactobacillales</taxon>
        <taxon>Carnobacteriaceae</taxon>
        <taxon>Carnobacterium</taxon>
    </lineage>
</organism>
<feature type="transmembrane region" description="Helical" evidence="7">
    <location>
        <begin position="206"/>
        <end position="225"/>
    </location>
</feature>
<comment type="similarity">
    <text evidence="2">Belongs to the nucleobase:cation symporter-2 (NCS2) (TC 2.A.40) family.</text>
</comment>
<evidence type="ECO:0000256" key="7">
    <source>
        <dbReference type="SAM" id="Phobius"/>
    </source>
</evidence>
<keyword evidence="5 7" id="KW-1133">Transmembrane helix</keyword>